<name>A0AAW2YMY6_9EUKA</name>
<dbReference type="EMBL" id="JAOPGA020000467">
    <property type="protein sequence ID" value="KAL0478758.1"/>
    <property type="molecule type" value="Genomic_DNA"/>
</dbReference>
<accession>A0AAW2YMY6</accession>
<reference evidence="1 2" key="1">
    <citation type="submission" date="2024-03" db="EMBL/GenBank/DDBJ databases">
        <title>The Acrasis kona genome and developmental transcriptomes reveal deep origins of eukaryotic multicellular pathways.</title>
        <authorList>
            <person name="Sheikh S."/>
            <person name="Fu C.-J."/>
            <person name="Brown M.W."/>
            <person name="Baldauf S.L."/>
        </authorList>
    </citation>
    <scope>NUCLEOTIDE SEQUENCE [LARGE SCALE GENOMIC DNA]</scope>
    <source>
        <strain evidence="1 2">ATCC MYA-3509</strain>
    </source>
</reference>
<proteinExistence type="predicted"/>
<evidence type="ECO:0000313" key="2">
    <source>
        <dbReference type="Proteomes" id="UP001431209"/>
    </source>
</evidence>
<dbReference type="AlphaFoldDB" id="A0AAW2YMY6"/>
<keyword evidence="2" id="KW-1185">Reference proteome</keyword>
<evidence type="ECO:0000313" key="1">
    <source>
        <dbReference type="EMBL" id="KAL0478758.1"/>
    </source>
</evidence>
<organism evidence="1 2">
    <name type="scientific">Acrasis kona</name>
    <dbReference type="NCBI Taxonomy" id="1008807"/>
    <lineage>
        <taxon>Eukaryota</taxon>
        <taxon>Discoba</taxon>
        <taxon>Heterolobosea</taxon>
        <taxon>Tetramitia</taxon>
        <taxon>Eutetramitia</taxon>
        <taxon>Acrasidae</taxon>
        <taxon>Acrasis</taxon>
    </lineage>
</organism>
<dbReference type="Proteomes" id="UP001431209">
    <property type="component" value="Unassembled WGS sequence"/>
</dbReference>
<comment type="caution">
    <text evidence="1">The sequence shown here is derived from an EMBL/GenBank/DDBJ whole genome shotgun (WGS) entry which is preliminary data.</text>
</comment>
<gene>
    <name evidence="1" type="ORF">AKO1_008345</name>
</gene>
<sequence>MEHTASDNNIEIEIESQNTKIDLHIVDPVRITQDAQQILRKDFDFVDVKPYNLQPLADSIFIEVVKTQTIEVAMREVIGRKDNSLIIRVTKGVLKKHHRQILMLHINGKRLLTQSLLRKTKKSSNKRLTRFR</sequence>
<protein>
    <submittedName>
        <fullName evidence="1">Uncharacterized protein</fullName>
    </submittedName>
</protein>